<organism evidence="1 2">
    <name type="scientific">Eretmocerus hayati</name>
    <dbReference type="NCBI Taxonomy" id="131215"/>
    <lineage>
        <taxon>Eukaryota</taxon>
        <taxon>Metazoa</taxon>
        <taxon>Ecdysozoa</taxon>
        <taxon>Arthropoda</taxon>
        <taxon>Hexapoda</taxon>
        <taxon>Insecta</taxon>
        <taxon>Pterygota</taxon>
        <taxon>Neoptera</taxon>
        <taxon>Endopterygota</taxon>
        <taxon>Hymenoptera</taxon>
        <taxon>Apocrita</taxon>
        <taxon>Proctotrupomorpha</taxon>
        <taxon>Chalcidoidea</taxon>
        <taxon>Aphelinidae</taxon>
        <taxon>Aphelininae</taxon>
        <taxon>Eretmocerus</taxon>
    </lineage>
</organism>
<accession>A0ACC2PER2</accession>
<keyword evidence="2" id="KW-1185">Reference proteome</keyword>
<comment type="caution">
    <text evidence="1">The sequence shown here is derived from an EMBL/GenBank/DDBJ whole genome shotgun (WGS) entry which is preliminary data.</text>
</comment>
<protein>
    <submittedName>
        <fullName evidence="1">Uncharacterized protein</fullName>
    </submittedName>
</protein>
<gene>
    <name evidence="1" type="ORF">QAD02_017852</name>
</gene>
<dbReference type="EMBL" id="CM056741">
    <property type="protein sequence ID" value="KAJ8682060.1"/>
    <property type="molecule type" value="Genomic_DNA"/>
</dbReference>
<sequence>MEDLFVNLSSQNNQEFSQALEIFVNNYASVTKFEFLDKENFRCLVWGAIFSHLKNNEERALHEKCLATLRILSRDKTDLDNILTEDKLNVILRCAGLETKQEVYVIENVTNEAQKLLCNILFNSPKIQNIITETSCLETVVDRISKYDNNVKHDTKLFDVRIIFLITALNASTRQLVKLDLNGGVLLIEILENILMNVSADKKIMDNDAILACEILKALFNLFMQPNDSHKEESQIYMRIVEILSKLLETENMMHEENLQSNIVNLLTVIPSIYFSALITHSPENKDDNKTDQDRSTTIIDVLVEFLNFKLEAKSNLIENLTPVLTFFIRICRTERLVRKHVRMKVLPPLKDVMRKPEDGTTIRNRLCKLLTNPITEIRDLAAEFLFVLCKEKAGRMIKYTGYGNAAGMFANKGLLGPNHVSVEYSSDSEDSDTEEYEKYKDRINPITGCYEGPKSDPFENMTEDQKEYEALRLVNLVDQLQRGGIIQPCRVGEDGQPVPIEHVLELEEHLPKQQIRKRESK</sequence>
<evidence type="ECO:0000313" key="2">
    <source>
        <dbReference type="Proteomes" id="UP001239111"/>
    </source>
</evidence>
<name>A0ACC2PER2_9HYME</name>
<evidence type="ECO:0000313" key="1">
    <source>
        <dbReference type="EMBL" id="KAJ8682060.1"/>
    </source>
</evidence>
<reference evidence="1" key="1">
    <citation type="submission" date="2023-04" db="EMBL/GenBank/DDBJ databases">
        <title>A chromosome-level genome assembly of the parasitoid wasp Eretmocerus hayati.</title>
        <authorList>
            <person name="Zhong Y."/>
            <person name="Liu S."/>
            <person name="Liu Y."/>
        </authorList>
    </citation>
    <scope>NUCLEOTIDE SEQUENCE</scope>
    <source>
        <strain evidence="1">ZJU_SS_LIU_2023</strain>
    </source>
</reference>
<dbReference type="Proteomes" id="UP001239111">
    <property type="component" value="Chromosome 1"/>
</dbReference>
<proteinExistence type="predicted"/>